<protein>
    <submittedName>
        <fullName evidence="1">Uncharacterized protein</fullName>
    </submittedName>
</protein>
<organism evidence="1 2">
    <name type="scientific">Chitinophaga rhizophila</name>
    <dbReference type="NCBI Taxonomy" id="2866212"/>
    <lineage>
        <taxon>Bacteria</taxon>
        <taxon>Pseudomonadati</taxon>
        <taxon>Bacteroidota</taxon>
        <taxon>Chitinophagia</taxon>
        <taxon>Chitinophagales</taxon>
        <taxon>Chitinophagaceae</taxon>
        <taxon>Chitinophaga</taxon>
    </lineage>
</organism>
<evidence type="ECO:0000313" key="2">
    <source>
        <dbReference type="Proteomes" id="UP000812961"/>
    </source>
</evidence>
<reference evidence="1 2" key="1">
    <citation type="submission" date="2021-08" db="EMBL/GenBank/DDBJ databases">
        <title>The genome sequence of Chitinophaga sp. B61.</title>
        <authorList>
            <person name="Zhang X."/>
        </authorList>
    </citation>
    <scope>NUCLEOTIDE SEQUENCE [LARGE SCALE GENOMIC DNA]</scope>
    <source>
        <strain evidence="1 2">B61</strain>
    </source>
</reference>
<comment type="caution">
    <text evidence="1">The sequence shown here is derived from an EMBL/GenBank/DDBJ whole genome shotgun (WGS) entry which is preliminary data.</text>
</comment>
<proteinExistence type="predicted"/>
<accession>A0ABS7GLK8</accession>
<dbReference type="Proteomes" id="UP000812961">
    <property type="component" value="Unassembled WGS sequence"/>
</dbReference>
<sequence length="142" mass="16366">MFSPGTILYFTPFYFKGDKTPAKNKYFISLGQKDNNLLLATLPSSQDYVPTYASKNHGCINIDDASFNCYYFEAAKIITTNGWAFPKPTYSYANWIDEYDQTSFEDKYAFEGIDYEQIGRLTETEFLNLIKCFITAPNIKNK</sequence>
<gene>
    <name evidence="1" type="ORF">K1Y79_28735</name>
</gene>
<dbReference type="RefSeq" id="WP_220253683.1">
    <property type="nucleotide sequence ID" value="NZ_JAICCF010000008.1"/>
</dbReference>
<keyword evidence="2" id="KW-1185">Reference proteome</keyword>
<name>A0ABS7GLK8_9BACT</name>
<evidence type="ECO:0000313" key="1">
    <source>
        <dbReference type="EMBL" id="MBW8688356.1"/>
    </source>
</evidence>
<dbReference type="EMBL" id="JAICCF010000008">
    <property type="protein sequence ID" value="MBW8688356.1"/>
    <property type="molecule type" value="Genomic_DNA"/>
</dbReference>